<dbReference type="Pfam" id="PF20434">
    <property type="entry name" value="BD-FAE"/>
    <property type="match status" value="1"/>
</dbReference>
<dbReference type="SUPFAM" id="SSF53474">
    <property type="entry name" value="alpha/beta-Hydrolases"/>
    <property type="match status" value="1"/>
</dbReference>
<dbReference type="Gene3D" id="3.40.50.1820">
    <property type="entry name" value="alpha/beta hydrolase"/>
    <property type="match status" value="1"/>
</dbReference>
<dbReference type="InterPro" id="IPR050300">
    <property type="entry name" value="GDXG_lipolytic_enzyme"/>
</dbReference>
<evidence type="ECO:0000313" key="4">
    <source>
        <dbReference type="Proteomes" id="UP000218810"/>
    </source>
</evidence>
<dbReference type="OrthoDB" id="9803828at2"/>
<proteinExistence type="predicted"/>
<protein>
    <submittedName>
        <fullName evidence="3">Esterase</fullName>
    </submittedName>
</protein>
<dbReference type="InterPro" id="IPR029058">
    <property type="entry name" value="AB_hydrolase_fold"/>
</dbReference>
<dbReference type="PANTHER" id="PTHR48081:SF33">
    <property type="entry name" value="KYNURENINE FORMAMIDASE"/>
    <property type="match status" value="1"/>
</dbReference>
<dbReference type="Proteomes" id="UP000218810">
    <property type="component" value="Unassembled WGS sequence"/>
</dbReference>
<keyword evidence="4" id="KW-1185">Reference proteome</keyword>
<name>A0A2A2WNU3_9ACTN</name>
<organism evidence="3 4">
    <name type="scientific">Dietzia natronolimnaea</name>
    <dbReference type="NCBI Taxonomy" id="161920"/>
    <lineage>
        <taxon>Bacteria</taxon>
        <taxon>Bacillati</taxon>
        <taxon>Actinomycetota</taxon>
        <taxon>Actinomycetes</taxon>
        <taxon>Mycobacteriales</taxon>
        <taxon>Dietziaceae</taxon>
        <taxon>Dietzia</taxon>
    </lineage>
</organism>
<sequence>MLPLLLTPPALSTALALRPVRAPFPAAAAGWAMGLPALEMPLHVGAGVAAVTAARLTRRPVTRTDLAGAGLAAVTCAGLAVVQARQLAAGRALQGAFDESERAHAGTTGPAARGRTPWRKVLLQPWPLRPRGIEARTRLAYGPDARTTRFDLYTGKGAGQGGGRVRGVLIHIHGGHFRAGGPSRESRAMLFDHALRGWAAISTTYHLSPTPETGFPQHLVDIKSLIRWIRTEGPLHGIPADAPIVVAGSSAGAHIAMMTALTAGDPRFQPGFEDLDTTLAGAIGLYGYYGRLGAETKDVSDPVRHPAEGAPPVAIIHGTDDMYTPVKGSRRLVRHLRGGSSNPVVYAELPGAQHGFDAVNSARYLAVVAAIRRFTEPLAASGVTSPG</sequence>
<accession>A0A2A2WNU3</accession>
<dbReference type="GO" id="GO:0016787">
    <property type="term" value="F:hydrolase activity"/>
    <property type="evidence" value="ECO:0007669"/>
    <property type="project" value="UniProtKB-KW"/>
</dbReference>
<dbReference type="InterPro" id="IPR049492">
    <property type="entry name" value="BD-FAE-like_dom"/>
</dbReference>
<evidence type="ECO:0000313" key="3">
    <source>
        <dbReference type="EMBL" id="PAY22862.1"/>
    </source>
</evidence>
<evidence type="ECO:0000259" key="2">
    <source>
        <dbReference type="Pfam" id="PF20434"/>
    </source>
</evidence>
<dbReference type="PANTHER" id="PTHR48081">
    <property type="entry name" value="AB HYDROLASE SUPERFAMILY PROTEIN C4A8.06C"/>
    <property type="match status" value="1"/>
</dbReference>
<gene>
    <name evidence="3" type="ORF">CEY15_11065</name>
</gene>
<feature type="domain" description="BD-FAE-like" evidence="2">
    <location>
        <begin position="167"/>
        <end position="270"/>
    </location>
</feature>
<evidence type="ECO:0000256" key="1">
    <source>
        <dbReference type="ARBA" id="ARBA00022801"/>
    </source>
</evidence>
<reference evidence="4" key="1">
    <citation type="submission" date="2017-09" db="EMBL/GenBank/DDBJ databases">
        <authorList>
            <person name="Zhang Y."/>
            <person name="Huang X."/>
            <person name="Liu J."/>
            <person name="Lu L."/>
            <person name="Peng K."/>
        </authorList>
    </citation>
    <scope>NUCLEOTIDE SEQUENCE [LARGE SCALE GENOMIC DNA]</scope>
    <source>
        <strain evidence="4">S-XJ-1</strain>
    </source>
</reference>
<dbReference type="RefSeq" id="WP_095718498.1">
    <property type="nucleotide sequence ID" value="NZ_NTGA01000019.1"/>
</dbReference>
<keyword evidence="1" id="KW-0378">Hydrolase</keyword>
<comment type="caution">
    <text evidence="3">The sequence shown here is derived from an EMBL/GenBank/DDBJ whole genome shotgun (WGS) entry which is preliminary data.</text>
</comment>
<dbReference type="EMBL" id="NTGA01000019">
    <property type="protein sequence ID" value="PAY22862.1"/>
    <property type="molecule type" value="Genomic_DNA"/>
</dbReference>
<dbReference type="AlphaFoldDB" id="A0A2A2WNU3"/>